<gene>
    <name evidence="2" type="primary">PSA6</name>
    <name evidence="2" type="ORF">HERIO_1099</name>
</gene>
<dbReference type="GO" id="GO:0051603">
    <property type="term" value="P:proteolysis involved in protein catabolic process"/>
    <property type="evidence" value="ECO:0007669"/>
    <property type="project" value="InterPro"/>
</dbReference>
<reference evidence="2 3" key="1">
    <citation type="journal article" date="2017" name="Environ. Microbiol.">
        <title>Decay of the glycolytic pathway and adaptation to intranuclear parasitism within Enterocytozoonidae microsporidia.</title>
        <authorList>
            <person name="Wiredu Boakye D."/>
            <person name="Jaroenlak P."/>
            <person name="Prachumwat A."/>
            <person name="Williams T.A."/>
            <person name="Bateman K.S."/>
            <person name="Itsathitphaisarn O."/>
            <person name="Sritunyalucksana K."/>
            <person name="Paszkiewicz K.H."/>
            <person name="Moore K.A."/>
            <person name="Stentiford G.D."/>
            <person name="Williams B.A."/>
        </authorList>
    </citation>
    <scope>NUCLEOTIDE SEQUENCE [LARGE SCALE GENOMIC DNA]</scope>
    <source>
        <strain evidence="2 3">GB1</strain>
    </source>
</reference>
<organism evidence="2 3">
    <name type="scientific">Hepatospora eriocheir</name>
    <dbReference type="NCBI Taxonomy" id="1081669"/>
    <lineage>
        <taxon>Eukaryota</taxon>
        <taxon>Fungi</taxon>
        <taxon>Fungi incertae sedis</taxon>
        <taxon>Microsporidia</taxon>
        <taxon>Hepatosporidae</taxon>
        <taxon>Hepatospora</taxon>
    </lineage>
</organism>
<dbReference type="Gene3D" id="3.60.20.10">
    <property type="entry name" value="Glutamine Phosphoribosylpyrophosphate, subunit 1, domain 1"/>
    <property type="match status" value="1"/>
</dbReference>
<keyword evidence="1" id="KW-0647">Proteasome</keyword>
<evidence type="ECO:0000313" key="3">
    <source>
        <dbReference type="Proteomes" id="UP000192356"/>
    </source>
</evidence>
<sequence length="233" mass="26014">MKFDYAEMNCYSPEGKPGQLERAQTASELGSTCLALKNNNAGVIIAHNPLRSKLAEPSKKIFEIEPSTLFAFAGITNDGLCMVDYLENKHLYETVERNRKMHPVQVFEDFTYGMSYSSLVGDSRLCGASGILLTEFEDKIVLVESKPNKTAKEVYGCAIGSRNYSCKTVLEDDLENFIDPNCTSEELIQIGLKAMKNAHPENDEVNVLKPEDLEIFLIEIGKPHQKINPTEVL</sequence>
<dbReference type="EMBL" id="LVKB01000047">
    <property type="protein sequence ID" value="ORD97016.1"/>
    <property type="molecule type" value="Genomic_DNA"/>
</dbReference>
<dbReference type="SUPFAM" id="SSF56235">
    <property type="entry name" value="N-terminal nucleophile aminohydrolases (Ntn hydrolases)"/>
    <property type="match status" value="1"/>
</dbReference>
<dbReference type="OrthoDB" id="431557at2759"/>
<dbReference type="Proteomes" id="UP000192356">
    <property type="component" value="Unassembled WGS sequence"/>
</dbReference>
<protein>
    <submittedName>
        <fullName evidence="2">PSA6</fullName>
    </submittedName>
</protein>
<comment type="caution">
    <text evidence="2">The sequence shown here is derived from an EMBL/GenBank/DDBJ whole genome shotgun (WGS) entry which is preliminary data.</text>
</comment>
<evidence type="ECO:0000256" key="1">
    <source>
        <dbReference type="ARBA" id="ARBA00022942"/>
    </source>
</evidence>
<dbReference type="InterPro" id="IPR029055">
    <property type="entry name" value="Ntn_hydrolases_N"/>
</dbReference>
<accession>A0A1X0QB59</accession>
<dbReference type="VEuPathDB" id="MicrosporidiaDB:A0H76_1862"/>
<name>A0A1X0QB59_9MICR</name>
<dbReference type="PANTHER" id="PTHR11599">
    <property type="entry name" value="PROTEASOME SUBUNIT ALPHA/BETA"/>
    <property type="match status" value="1"/>
</dbReference>
<keyword evidence="3" id="KW-1185">Reference proteome</keyword>
<dbReference type="VEuPathDB" id="MicrosporidiaDB:HERIO_1099"/>
<dbReference type="Pfam" id="PF00227">
    <property type="entry name" value="Proteasome"/>
    <property type="match status" value="1"/>
</dbReference>
<dbReference type="InterPro" id="IPR050115">
    <property type="entry name" value="Proteasome_alpha"/>
</dbReference>
<dbReference type="AlphaFoldDB" id="A0A1X0QB59"/>
<proteinExistence type="predicted"/>
<dbReference type="GO" id="GO:0005839">
    <property type="term" value="C:proteasome core complex"/>
    <property type="evidence" value="ECO:0007669"/>
    <property type="project" value="InterPro"/>
</dbReference>
<evidence type="ECO:0000313" key="2">
    <source>
        <dbReference type="EMBL" id="ORD97016.1"/>
    </source>
</evidence>
<dbReference type="InterPro" id="IPR001353">
    <property type="entry name" value="Proteasome_sua/b"/>
</dbReference>